<proteinExistence type="predicted"/>
<evidence type="ECO:0000313" key="1">
    <source>
        <dbReference type="EMBL" id="KMY51005.1"/>
    </source>
</evidence>
<protein>
    <submittedName>
        <fullName evidence="1">Uncharacterized protein</fullName>
    </submittedName>
</protein>
<sequence length="124" mass="14343">MKKMIVLVVSVLFIVVFVFNNKLFFPPLPIENVSKKEAIEKLNDSNEAIVKLSRENGYEWYITYSDQSIADDNIKEMLSQNSWMFKQKDGSGLFFEKQGEHLIATTQMWTGDYVLVKIPVTLND</sequence>
<dbReference type="OrthoDB" id="6194834at2"/>
<name>A0A0K9GWI9_9BACI</name>
<dbReference type="PATRIC" id="fig|1679170.3.peg.3841"/>
<evidence type="ECO:0000313" key="2">
    <source>
        <dbReference type="Proteomes" id="UP000037146"/>
    </source>
</evidence>
<comment type="caution">
    <text evidence="1">The sequence shown here is derived from an EMBL/GenBank/DDBJ whole genome shotgun (WGS) entry which is preliminary data.</text>
</comment>
<dbReference type="STRING" id="1679170.AC625_16920"/>
<gene>
    <name evidence="1" type="ORF">AC625_16920</name>
</gene>
<organism evidence="1 2">
    <name type="scientific">Peribacillus loiseleuriae</name>
    <dbReference type="NCBI Taxonomy" id="1679170"/>
    <lineage>
        <taxon>Bacteria</taxon>
        <taxon>Bacillati</taxon>
        <taxon>Bacillota</taxon>
        <taxon>Bacilli</taxon>
        <taxon>Bacillales</taxon>
        <taxon>Bacillaceae</taxon>
        <taxon>Peribacillus</taxon>
    </lineage>
</organism>
<reference evidence="2" key="1">
    <citation type="submission" date="2015-07" db="EMBL/GenBank/DDBJ databases">
        <title>Genome sequencing project for genomic taxonomy and phylogenomics of Bacillus-like bacteria.</title>
        <authorList>
            <person name="Liu B."/>
            <person name="Wang J."/>
            <person name="Zhu Y."/>
            <person name="Liu G."/>
            <person name="Chen Q."/>
            <person name="Chen Z."/>
            <person name="Lan J."/>
            <person name="Che J."/>
            <person name="Ge C."/>
            <person name="Shi H."/>
            <person name="Pan Z."/>
            <person name="Liu X."/>
        </authorList>
    </citation>
    <scope>NUCLEOTIDE SEQUENCE [LARGE SCALE GENOMIC DNA]</scope>
    <source>
        <strain evidence="2">FJAT-27997</strain>
    </source>
</reference>
<keyword evidence="2" id="KW-1185">Reference proteome</keyword>
<dbReference type="AlphaFoldDB" id="A0A0K9GWI9"/>
<dbReference type="RefSeq" id="WP_049682355.1">
    <property type="nucleotide sequence ID" value="NZ_LFZW01000001.1"/>
</dbReference>
<dbReference type="Proteomes" id="UP000037146">
    <property type="component" value="Unassembled WGS sequence"/>
</dbReference>
<dbReference type="EMBL" id="LFZW01000001">
    <property type="protein sequence ID" value="KMY51005.1"/>
    <property type="molecule type" value="Genomic_DNA"/>
</dbReference>
<accession>A0A0K9GWI9</accession>